<feature type="domain" description="BRCT" evidence="3">
    <location>
        <begin position="413"/>
        <end position="496"/>
    </location>
</feature>
<keyword evidence="4" id="KW-0413">Isomerase</keyword>
<dbReference type="InterPro" id="IPR036420">
    <property type="entry name" value="BRCT_dom_sf"/>
</dbReference>
<dbReference type="CDD" id="cd17718">
    <property type="entry name" value="BRCT_TopBP1_rpt3"/>
    <property type="match status" value="1"/>
</dbReference>
<dbReference type="InParanoid" id="A0A7J7DRN4"/>
<dbReference type="GO" id="GO:0006270">
    <property type="term" value="P:DNA replication initiation"/>
    <property type="evidence" value="ECO:0007669"/>
    <property type="project" value="TreeGrafter"/>
</dbReference>
<organism evidence="4 5">
    <name type="scientific">Tripterygium wilfordii</name>
    <name type="common">Thunder God vine</name>
    <dbReference type="NCBI Taxonomy" id="458696"/>
    <lineage>
        <taxon>Eukaryota</taxon>
        <taxon>Viridiplantae</taxon>
        <taxon>Streptophyta</taxon>
        <taxon>Embryophyta</taxon>
        <taxon>Tracheophyta</taxon>
        <taxon>Spermatophyta</taxon>
        <taxon>Magnoliopsida</taxon>
        <taxon>eudicotyledons</taxon>
        <taxon>Gunneridae</taxon>
        <taxon>Pentapetalae</taxon>
        <taxon>rosids</taxon>
        <taxon>fabids</taxon>
        <taxon>Celastrales</taxon>
        <taxon>Celastraceae</taxon>
        <taxon>Tripterygium</taxon>
    </lineage>
</organism>
<dbReference type="CDD" id="cd17731">
    <property type="entry name" value="BRCT_TopBP1_rpt2_like"/>
    <property type="match status" value="1"/>
</dbReference>
<dbReference type="SUPFAM" id="SSF52113">
    <property type="entry name" value="BRCT domain"/>
    <property type="match status" value="3"/>
</dbReference>
<dbReference type="Pfam" id="PF00533">
    <property type="entry name" value="BRCT"/>
    <property type="match status" value="1"/>
</dbReference>
<evidence type="ECO:0000313" key="5">
    <source>
        <dbReference type="Proteomes" id="UP000593562"/>
    </source>
</evidence>
<feature type="region of interest" description="Disordered" evidence="2">
    <location>
        <begin position="1"/>
        <end position="56"/>
    </location>
</feature>
<dbReference type="PANTHER" id="PTHR13561:SF20">
    <property type="entry name" value="DNA TOPOISOMERASE 2-BINDING PROTEIN 1"/>
    <property type="match status" value="1"/>
</dbReference>
<reference evidence="4 5" key="1">
    <citation type="journal article" date="2020" name="Nat. Commun.">
        <title>Genome of Tripterygium wilfordii and identification of cytochrome P450 involved in triptolide biosynthesis.</title>
        <authorList>
            <person name="Tu L."/>
            <person name="Su P."/>
            <person name="Zhang Z."/>
            <person name="Gao L."/>
            <person name="Wang J."/>
            <person name="Hu T."/>
            <person name="Zhou J."/>
            <person name="Zhang Y."/>
            <person name="Zhao Y."/>
            <person name="Liu Y."/>
            <person name="Song Y."/>
            <person name="Tong Y."/>
            <person name="Lu Y."/>
            <person name="Yang J."/>
            <person name="Xu C."/>
            <person name="Jia M."/>
            <person name="Peters R.J."/>
            <person name="Huang L."/>
            <person name="Gao W."/>
        </authorList>
    </citation>
    <scope>NUCLEOTIDE SEQUENCE [LARGE SCALE GENOMIC DNA]</scope>
    <source>
        <strain evidence="5">cv. XIE 37</strain>
        <tissue evidence="4">Leaf</tissue>
    </source>
</reference>
<feature type="domain" description="BRCT" evidence="3">
    <location>
        <begin position="109"/>
        <end position="201"/>
    </location>
</feature>
<feature type="domain" description="BRCT" evidence="3">
    <location>
        <begin position="312"/>
        <end position="400"/>
    </location>
</feature>
<evidence type="ECO:0000313" key="4">
    <source>
        <dbReference type="EMBL" id="KAF5749062.1"/>
    </source>
</evidence>
<proteinExistence type="predicted"/>
<evidence type="ECO:0000259" key="3">
    <source>
        <dbReference type="PROSITE" id="PS50172"/>
    </source>
</evidence>
<dbReference type="InterPro" id="IPR001357">
    <property type="entry name" value="BRCT_dom"/>
</dbReference>
<sequence length="745" mass="82784">MTRRACLNEESYPVQGGSKSSKKTVSGCLMAQQSQGNDFGNQSAHSSVPAESNMHTDPDLETTLSQNMSSMFADDPISIRMGDSEVPTVETTNEVNFDGCVANDSQSEDNDMYLSDCRIVLTGFEASEMRKLVNLVRKGGGSRYMSFDERLTHIVVGTPSEAEKKEARGLAALGMINVVRSNWLEDCDREKKEVPVLRRHVAYDLLLPKESMKSTRGAVMGMTGTNQSKSSTVHSNIVSDQLLASTNSGTVVSSALEKIMDQTLGAEMDRGGSLEATLRFSKKSLLPSVNDHINDHKRTLHDSTAPVVQNRKSSNVFKQKFFRFSNSFPEDRRAEIVQWVNQGGGKLVDDHIIHTVHYTIERHGVIAKSADAYQTTYVSSHWIRSCLEDGSLLAIGSHILFSPLPCRIPFPGFQSFRFCVSQYEEKDRVLLRNFCFVLGAKFAEKLTKKATHLLCKFANGPKYEAACKWGIHVVTSEWLYECVRQNEVVALDSFCPKEVTAEDREAGFCTVSQFPTQAARTLSGESPSQFVSQLHEPIITPGIGVNSSREMTKQSSVNCKRARISEDDNEKSRFLGEEHATDSICNLNSNGDDISKDIGEPCNLVPDVAAAIEDLLEQTSKVGTHDFQLVYCSYDLLGRLFYVWFSHKIQDQKSPERTGGSRSFFSSDCSILGGDNRDSHPVIGLSKHWLNRTGKKDGSCNPSEDLKERIYDGFSETQTESQVSVLIHLEFSLVFAYIKNAIFNV</sequence>
<accession>A0A7J7DRN4</accession>
<keyword evidence="1" id="KW-0677">Repeat</keyword>
<protein>
    <submittedName>
        <fullName evidence="4">DNA topoisomerase 2-binding protein 1 isoform X1</fullName>
    </submittedName>
</protein>
<gene>
    <name evidence="4" type="ORF">HS088_TW04G01023</name>
</gene>
<dbReference type="AlphaFoldDB" id="A0A7J7DRN4"/>
<evidence type="ECO:0000256" key="1">
    <source>
        <dbReference type="ARBA" id="ARBA00022737"/>
    </source>
</evidence>
<keyword evidence="5" id="KW-1185">Reference proteome</keyword>
<dbReference type="FunCoup" id="A0A7J7DRN4">
    <property type="interactions" value="1166"/>
</dbReference>
<dbReference type="FunFam" id="3.40.50.10190:FF:000052">
    <property type="entry name" value="Transcription coactivator"/>
    <property type="match status" value="1"/>
</dbReference>
<dbReference type="GO" id="GO:0033314">
    <property type="term" value="P:mitotic DNA replication checkpoint signaling"/>
    <property type="evidence" value="ECO:0007669"/>
    <property type="project" value="TreeGrafter"/>
</dbReference>
<feature type="compositionally biased region" description="Polar residues" evidence="2">
    <location>
        <begin position="31"/>
        <end position="55"/>
    </location>
</feature>
<dbReference type="EMBL" id="JAAARO010000004">
    <property type="protein sequence ID" value="KAF5749062.1"/>
    <property type="molecule type" value="Genomic_DNA"/>
</dbReference>
<dbReference type="SMART" id="SM00292">
    <property type="entry name" value="BRCT"/>
    <property type="match status" value="3"/>
</dbReference>
<dbReference type="GO" id="GO:0007095">
    <property type="term" value="P:mitotic G2 DNA damage checkpoint signaling"/>
    <property type="evidence" value="ECO:0007669"/>
    <property type="project" value="TreeGrafter"/>
</dbReference>
<dbReference type="Proteomes" id="UP000593562">
    <property type="component" value="Unassembled WGS sequence"/>
</dbReference>
<name>A0A7J7DRN4_TRIWF</name>
<dbReference type="PANTHER" id="PTHR13561">
    <property type="entry name" value="DNA REPLICATION REGULATOR DPB11-RELATED"/>
    <property type="match status" value="1"/>
</dbReference>
<dbReference type="FunFam" id="3.40.50.10190:FF:000057">
    <property type="entry name" value="Transcription coactivator"/>
    <property type="match status" value="1"/>
</dbReference>
<dbReference type="Gene3D" id="3.40.50.10190">
    <property type="entry name" value="BRCT domain"/>
    <property type="match status" value="3"/>
</dbReference>
<dbReference type="InterPro" id="IPR059215">
    <property type="entry name" value="BRCT2_TopBP1-like"/>
</dbReference>
<dbReference type="GO" id="GO:0016853">
    <property type="term" value="F:isomerase activity"/>
    <property type="evidence" value="ECO:0007669"/>
    <property type="project" value="UniProtKB-KW"/>
</dbReference>
<dbReference type="Pfam" id="PF12738">
    <property type="entry name" value="PTCB-BRCT"/>
    <property type="match status" value="1"/>
</dbReference>
<comment type="caution">
    <text evidence="4">The sequence shown here is derived from an EMBL/GenBank/DDBJ whole genome shotgun (WGS) entry which is preliminary data.</text>
</comment>
<dbReference type="PROSITE" id="PS50172">
    <property type="entry name" value="BRCT"/>
    <property type="match status" value="3"/>
</dbReference>
<evidence type="ECO:0000256" key="2">
    <source>
        <dbReference type="SAM" id="MobiDB-lite"/>
    </source>
</evidence>